<dbReference type="Gene3D" id="3.30.70.890">
    <property type="entry name" value="GHMP kinase, C-terminal domain"/>
    <property type="match status" value="1"/>
</dbReference>
<evidence type="ECO:0000259" key="11">
    <source>
        <dbReference type="Pfam" id="PF00288"/>
    </source>
</evidence>
<evidence type="ECO:0000256" key="2">
    <source>
        <dbReference type="ARBA" id="ARBA00012052"/>
    </source>
</evidence>
<comment type="similarity">
    <text evidence="1 10">Belongs to the GHMP kinase family. IspE subfamily.</text>
</comment>
<evidence type="ECO:0000259" key="12">
    <source>
        <dbReference type="Pfam" id="PF08544"/>
    </source>
</evidence>
<dbReference type="SUPFAM" id="SSF54211">
    <property type="entry name" value="Ribosomal protein S5 domain 2-like"/>
    <property type="match status" value="1"/>
</dbReference>
<evidence type="ECO:0000256" key="5">
    <source>
        <dbReference type="ARBA" id="ARBA00022741"/>
    </source>
</evidence>
<dbReference type="InterPro" id="IPR006204">
    <property type="entry name" value="GHMP_kinase_N_dom"/>
</dbReference>
<dbReference type="GO" id="GO:0005524">
    <property type="term" value="F:ATP binding"/>
    <property type="evidence" value="ECO:0007669"/>
    <property type="project" value="UniProtKB-UniRule"/>
</dbReference>
<name>A0A6N6MQS0_9HYPH</name>
<comment type="pathway">
    <text evidence="10">Isoprenoid biosynthesis; isopentenyl diphosphate biosynthesis via DXP pathway; isopentenyl diphosphate from 1-deoxy-D-xylulose 5-phosphate: step 3/6.</text>
</comment>
<dbReference type="Pfam" id="PF08544">
    <property type="entry name" value="GHMP_kinases_C"/>
    <property type="match status" value="1"/>
</dbReference>
<evidence type="ECO:0000313" key="13">
    <source>
        <dbReference type="EMBL" id="KAB1070852.1"/>
    </source>
</evidence>
<evidence type="ECO:0000313" key="14">
    <source>
        <dbReference type="Proteomes" id="UP000441523"/>
    </source>
</evidence>
<dbReference type="InterPro" id="IPR004424">
    <property type="entry name" value="IspE"/>
</dbReference>
<feature type="domain" description="GHMP kinase C-terminal" evidence="12">
    <location>
        <begin position="220"/>
        <end position="276"/>
    </location>
</feature>
<dbReference type="AlphaFoldDB" id="A0A6N6MQS0"/>
<feature type="domain" description="GHMP kinase N-terminal" evidence="11">
    <location>
        <begin position="69"/>
        <end position="144"/>
    </location>
</feature>
<keyword evidence="5 10" id="KW-0547">Nucleotide-binding</keyword>
<keyword evidence="8 10" id="KW-0414">Isoprene biosynthesis</keyword>
<dbReference type="EC" id="2.7.1.148" evidence="2 10"/>
<comment type="catalytic activity">
    <reaction evidence="10">
        <text>4-CDP-2-C-methyl-D-erythritol + ATP = 4-CDP-2-C-methyl-D-erythritol 2-phosphate + ADP + H(+)</text>
        <dbReference type="Rhea" id="RHEA:18437"/>
        <dbReference type="ChEBI" id="CHEBI:15378"/>
        <dbReference type="ChEBI" id="CHEBI:30616"/>
        <dbReference type="ChEBI" id="CHEBI:57823"/>
        <dbReference type="ChEBI" id="CHEBI:57919"/>
        <dbReference type="ChEBI" id="CHEBI:456216"/>
        <dbReference type="EC" id="2.7.1.148"/>
    </reaction>
</comment>
<dbReference type="PIRSF" id="PIRSF010376">
    <property type="entry name" value="IspE"/>
    <property type="match status" value="1"/>
</dbReference>
<dbReference type="Pfam" id="PF00288">
    <property type="entry name" value="GHMP_kinases_N"/>
    <property type="match status" value="1"/>
</dbReference>
<comment type="function">
    <text evidence="10">Catalyzes the phosphorylation of the position 2 hydroxy group of 4-diphosphocytidyl-2C-methyl-D-erythritol.</text>
</comment>
<dbReference type="InterPro" id="IPR014721">
    <property type="entry name" value="Ribsml_uS5_D2-typ_fold_subgr"/>
</dbReference>
<evidence type="ECO:0000256" key="10">
    <source>
        <dbReference type="HAMAP-Rule" id="MF_00061"/>
    </source>
</evidence>
<evidence type="ECO:0000256" key="4">
    <source>
        <dbReference type="ARBA" id="ARBA00022679"/>
    </source>
</evidence>
<evidence type="ECO:0000256" key="3">
    <source>
        <dbReference type="ARBA" id="ARBA00017473"/>
    </source>
</evidence>
<evidence type="ECO:0000256" key="1">
    <source>
        <dbReference type="ARBA" id="ARBA00009684"/>
    </source>
</evidence>
<sequence>MSSLVTRAPAKINLTLHVLGRREGDGYHALESLVAFAGSADLLALTPGDALALTVSGPTAGPAGPTDDNLVLRAVHHLAGRRRGLRAGRFHLTKRLPVAAGIGGGSSDAAAALRLVAELNGIALDDLDVIGAARATGADVPVCLEPRARMMRGAGETLGPALALRPLPAVLINPGVPVPTAPVFKALGLRVGQALPGAAHPEIAAGLDPEGLLAAIGPARNDLEAPALTVAPIIGEALAALRAETGCRLARMSGSGATVFGIFGHRSEAAAAARTIGRARPGWWVVPTLLR</sequence>
<gene>
    <name evidence="10" type="primary">ispE</name>
    <name evidence="13" type="ORF">F6X51_21235</name>
</gene>
<feature type="binding site" evidence="10">
    <location>
        <begin position="97"/>
        <end position="107"/>
    </location>
    <ligand>
        <name>ATP</name>
        <dbReference type="ChEBI" id="CHEBI:30616"/>
    </ligand>
</feature>
<dbReference type="PANTHER" id="PTHR43527:SF2">
    <property type="entry name" value="4-DIPHOSPHOCYTIDYL-2-C-METHYL-D-ERYTHRITOL KINASE, CHLOROPLASTIC"/>
    <property type="match status" value="1"/>
</dbReference>
<keyword evidence="7 10" id="KW-0067">ATP-binding</keyword>
<reference evidence="13 14" key="1">
    <citation type="submission" date="2019-09" db="EMBL/GenBank/DDBJ databases">
        <title>YIM 132548 draft genome.</title>
        <authorList>
            <person name="Jiang L."/>
        </authorList>
    </citation>
    <scope>NUCLEOTIDE SEQUENCE [LARGE SCALE GENOMIC DNA]</scope>
    <source>
        <strain evidence="13 14">YIM 132548</strain>
    </source>
</reference>
<keyword evidence="14" id="KW-1185">Reference proteome</keyword>
<dbReference type="PANTHER" id="PTHR43527">
    <property type="entry name" value="4-DIPHOSPHOCYTIDYL-2-C-METHYL-D-ERYTHRITOL KINASE, CHLOROPLASTIC"/>
    <property type="match status" value="1"/>
</dbReference>
<feature type="active site" evidence="10">
    <location>
        <position position="11"/>
    </location>
</feature>
<dbReference type="GO" id="GO:0050515">
    <property type="term" value="F:4-(cytidine 5'-diphospho)-2-C-methyl-D-erythritol kinase activity"/>
    <property type="evidence" value="ECO:0007669"/>
    <property type="project" value="UniProtKB-UniRule"/>
</dbReference>
<proteinExistence type="inferred from homology"/>
<dbReference type="EMBL" id="VZZJ01000023">
    <property type="protein sequence ID" value="KAB1070852.1"/>
    <property type="molecule type" value="Genomic_DNA"/>
</dbReference>
<feature type="active site" evidence="10">
    <location>
        <position position="139"/>
    </location>
</feature>
<evidence type="ECO:0000256" key="9">
    <source>
        <dbReference type="ARBA" id="ARBA00032554"/>
    </source>
</evidence>
<dbReference type="HAMAP" id="MF_00061">
    <property type="entry name" value="IspE"/>
    <property type="match status" value="1"/>
</dbReference>
<dbReference type="InterPro" id="IPR020568">
    <property type="entry name" value="Ribosomal_Su5_D2-typ_SF"/>
</dbReference>
<dbReference type="NCBIfam" id="NF011202">
    <property type="entry name" value="PRK14608.1"/>
    <property type="match status" value="1"/>
</dbReference>
<comment type="caution">
    <text evidence="13">The sequence shown here is derived from an EMBL/GenBank/DDBJ whole genome shotgun (WGS) entry which is preliminary data.</text>
</comment>
<dbReference type="RefSeq" id="WP_150965674.1">
    <property type="nucleotide sequence ID" value="NZ_VZZJ01000023.1"/>
</dbReference>
<keyword evidence="4 10" id="KW-0808">Transferase</keyword>
<dbReference type="InterPro" id="IPR036554">
    <property type="entry name" value="GHMP_kinase_C_sf"/>
</dbReference>
<keyword evidence="6 10" id="KW-0418">Kinase</keyword>
<evidence type="ECO:0000256" key="6">
    <source>
        <dbReference type="ARBA" id="ARBA00022777"/>
    </source>
</evidence>
<organism evidence="13 14">
    <name type="scientific">Methylobacterium planeticum</name>
    <dbReference type="NCBI Taxonomy" id="2615211"/>
    <lineage>
        <taxon>Bacteria</taxon>
        <taxon>Pseudomonadati</taxon>
        <taxon>Pseudomonadota</taxon>
        <taxon>Alphaproteobacteria</taxon>
        <taxon>Hyphomicrobiales</taxon>
        <taxon>Methylobacteriaceae</taxon>
        <taxon>Methylobacterium</taxon>
    </lineage>
</organism>
<accession>A0A6N6MQS0</accession>
<dbReference type="InterPro" id="IPR013750">
    <property type="entry name" value="GHMP_kinase_C_dom"/>
</dbReference>
<protein>
    <recommendedName>
        <fullName evidence="3 10">4-diphosphocytidyl-2-C-methyl-D-erythritol kinase</fullName>
        <shortName evidence="10">CMK</shortName>
        <ecNumber evidence="2 10">2.7.1.148</ecNumber>
    </recommendedName>
    <alternativeName>
        <fullName evidence="9 10">4-(cytidine-5'-diphospho)-2-C-methyl-D-erythritol kinase</fullName>
    </alternativeName>
</protein>
<dbReference type="GO" id="GO:0019288">
    <property type="term" value="P:isopentenyl diphosphate biosynthetic process, methylerythritol 4-phosphate pathway"/>
    <property type="evidence" value="ECO:0007669"/>
    <property type="project" value="UniProtKB-UniRule"/>
</dbReference>
<dbReference type="SUPFAM" id="SSF55060">
    <property type="entry name" value="GHMP Kinase, C-terminal domain"/>
    <property type="match status" value="1"/>
</dbReference>
<evidence type="ECO:0000256" key="7">
    <source>
        <dbReference type="ARBA" id="ARBA00022840"/>
    </source>
</evidence>
<dbReference type="Proteomes" id="UP000441523">
    <property type="component" value="Unassembled WGS sequence"/>
</dbReference>
<dbReference type="Gene3D" id="3.30.230.10">
    <property type="match status" value="1"/>
</dbReference>
<dbReference type="GO" id="GO:0016114">
    <property type="term" value="P:terpenoid biosynthetic process"/>
    <property type="evidence" value="ECO:0007669"/>
    <property type="project" value="InterPro"/>
</dbReference>
<evidence type="ECO:0000256" key="8">
    <source>
        <dbReference type="ARBA" id="ARBA00023229"/>
    </source>
</evidence>
<dbReference type="UniPathway" id="UPA00056">
    <property type="reaction ID" value="UER00094"/>
</dbReference>